<dbReference type="InterPro" id="IPR014768">
    <property type="entry name" value="GBD/FH3_dom"/>
</dbReference>
<feature type="region of interest" description="Disordered" evidence="3">
    <location>
        <begin position="1469"/>
        <end position="1716"/>
    </location>
</feature>
<dbReference type="InterPro" id="IPR010472">
    <property type="entry name" value="FH3_dom"/>
</dbReference>
<evidence type="ECO:0000259" key="5">
    <source>
        <dbReference type="PROSITE" id="PS51444"/>
    </source>
</evidence>
<accession>S9PXQ8</accession>
<keyword evidence="7" id="KW-1185">Reference proteome</keyword>
<dbReference type="VEuPathDB" id="FungiDB:SOCG_00524"/>
<dbReference type="GeneID" id="25029508"/>
<feature type="coiled-coil region" evidence="2">
    <location>
        <begin position="805"/>
        <end position="832"/>
    </location>
</feature>
<dbReference type="GO" id="GO:1903475">
    <property type="term" value="P:mitotic actomyosin contractile ring assembly"/>
    <property type="evidence" value="ECO:0007669"/>
    <property type="project" value="EnsemblFungi"/>
</dbReference>
<dbReference type="Pfam" id="PF06367">
    <property type="entry name" value="Drf_FH3"/>
    <property type="match status" value="1"/>
</dbReference>
<dbReference type="GO" id="GO:0051017">
    <property type="term" value="P:actin filament bundle assembly"/>
    <property type="evidence" value="ECO:0007669"/>
    <property type="project" value="EnsemblFungi"/>
</dbReference>
<dbReference type="GO" id="GO:0120104">
    <property type="term" value="C:mitotic actomyosin contractile ring, proximal layer"/>
    <property type="evidence" value="ECO:0007669"/>
    <property type="project" value="EnsemblFungi"/>
</dbReference>
<evidence type="ECO:0000259" key="4">
    <source>
        <dbReference type="PROSITE" id="PS51232"/>
    </source>
</evidence>
<dbReference type="Gene3D" id="1.25.10.10">
    <property type="entry name" value="Leucine-rich Repeat Variant"/>
    <property type="match status" value="1"/>
</dbReference>
<feature type="compositionally biased region" description="Basic and acidic residues" evidence="3">
    <location>
        <begin position="1622"/>
        <end position="1640"/>
    </location>
</feature>
<dbReference type="GO" id="GO:0051016">
    <property type="term" value="P:barbed-end actin filament capping"/>
    <property type="evidence" value="ECO:0007669"/>
    <property type="project" value="EnsemblFungi"/>
</dbReference>
<feature type="compositionally biased region" description="Polar residues" evidence="3">
    <location>
        <begin position="1564"/>
        <end position="1579"/>
    </location>
</feature>
<feature type="region of interest" description="Disordered" evidence="3">
    <location>
        <begin position="137"/>
        <end position="213"/>
    </location>
</feature>
<dbReference type="SUPFAM" id="SSF101447">
    <property type="entry name" value="Formin homology 2 domain (FH2 domain)"/>
    <property type="match status" value="1"/>
</dbReference>
<feature type="compositionally biased region" description="Low complexity" evidence="3">
    <location>
        <begin position="1776"/>
        <end position="1789"/>
    </location>
</feature>
<evidence type="ECO:0000256" key="3">
    <source>
        <dbReference type="SAM" id="MobiDB-lite"/>
    </source>
</evidence>
<keyword evidence="1 2" id="KW-0175">Coiled coil</keyword>
<protein>
    <submittedName>
        <fullName evidence="6">Formin Cdc12</fullName>
    </submittedName>
</protein>
<dbReference type="EMBL" id="KE503207">
    <property type="protein sequence ID" value="EPX72762.1"/>
    <property type="molecule type" value="Genomic_DNA"/>
</dbReference>
<dbReference type="GO" id="GO:0031267">
    <property type="term" value="F:small GTPase binding"/>
    <property type="evidence" value="ECO:0007669"/>
    <property type="project" value="InterPro"/>
</dbReference>
<dbReference type="RefSeq" id="XP_013018398.1">
    <property type="nucleotide sequence ID" value="XM_013162944.1"/>
</dbReference>
<feature type="domain" description="GBD/FH3" evidence="4">
    <location>
        <begin position="266"/>
        <end position="652"/>
    </location>
</feature>
<feature type="compositionally biased region" description="Basic and acidic residues" evidence="3">
    <location>
        <begin position="1600"/>
        <end position="1612"/>
    </location>
</feature>
<dbReference type="OrthoDB" id="1104827at2759"/>
<feature type="compositionally biased region" description="Low complexity" evidence="3">
    <location>
        <begin position="909"/>
        <end position="919"/>
    </location>
</feature>
<dbReference type="InterPro" id="IPR010473">
    <property type="entry name" value="GTPase-bd"/>
</dbReference>
<dbReference type="InterPro" id="IPR016024">
    <property type="entry name" value="ARM-type_fold"/>
</dbReference>
<organism evidence="6 7">
    <name type="scientific">Schizosaccharomyces octosporus (strain yFS286)</name>
    <name type="common">Fission yeast</name>
    <name type="synonym">Octosporomyces octosporus</name>
    <dbReference type="NCBI Taxonomy" id="483514"/>
    <lineage>
        <taxon>Eukaryota</taxon>
        <taxon>Fungi</taxon>
        <taxon>Dikarya</taxon>
        <taxon>Ascomycota</taxon>
        <taxon>Taphrinomycotina</taxon>
        <taxon>Schizosaccharomycetes</taxon>
        <taxon>Schizosaccharomycetales</taxon>
        <taxon>Schizosaccharomycetaceae</taxon>
        <taxon>Schizosaccharomyces</taxon>
    </lineage>
</organism>
<dbReference type="GO" id="GO:0071341">
    <property type="term" value="C:medial cortical node"/>
    <property type="evidence" value="ECO:0007669"/>
    <property type="project" value="EnsemblFungi"/>
</dbReference>
<feature type="coiled-coil region" evidence="2">
    <location>
        <begin position="705"/>
        <end position="746"/>
    </location>
</feature>
<dbReference type="GO" id="GO:0051015">
    <property type="term" value="F:actin filament binding"/>
    <property type="evidence" value="ECO:0007669"/>
    <property type="project" value="EnsemblFungi"/>
</dbReference>
<reference evidence="6 7" key="1">
    <citation type="journal article" date="2011" name="Science">
        <title>Comparative functional genomics of the fission yeasts.</title>
        <authorList>
            <person name="Rhind N."/>
            <person name="Chen Z."/>
            <person name="Yassour M."/>
            <person name="Thompson D.A."/>
            <person name="Haas B.J."/>
            <person name="Habib N."/>
            <person name="Wapinski I."/>
            <person name="Roy S."/>
            <person name="Lin M.F."/>
            <person name="Heiman D.I."/>
            <person name="Young S.K."/>
            <person name="Furuya K."/>
            <person name="Guo Y."/>
            <person name="Pidoux A."/>
            <person name="Chen H.M."/>
            <person name="Robbertse B."/>
            <person name="Goldberg J.M."/>
            <person name="Aoki K."/>
            <person name="Bayne E.H."/>
            <person name="Berlin A.M."/>
            <person name="Desjardins C.A."/>
            <person name="Dobbs E."/>
            <person name="Dukaj L."/>
            <person name="Fan L."/>
            <person name="FitzGerald M.G."/>
            <person name="French C."/>
            <person name="Gujja S."/>
            <person name="Hansen K."/>
            <person name="Keifenheim D."/>
            <person name="Levin J.Z."/>
            <person name="Mosher R.A."/>
            <person name="Mueller C.A."/>
            <person name="Pfiffner J."/>
            <person name="Priest M."/>
            <person name="Russ C."/>
            <person name="Smialowska A."/>
            <person name="Swoboda P."/>
            <person name="Sykes S.M."/>
            <person name="Vaughn M."/>
            <person name="Vengrova S."/>
            <person name="Yoder R."/>
            <person name="Zeng Q."/>
            <person name="Allshire R."/>
            <person name="Baulcombe D."/>
            <person name="Birren B.W."/>
            <person name="Brown W."/>
            <person name="Ekwall K."/>
            <person name="Kellis M."/>
            <person name="Leatherwood J."/>
            <person name="Levin H."/>
            <person name="Margalit H."/>
            <person name="Martienssen R."/>
            <person name="Nieduszynski C.A."/>
            <person name="Spatafora J.W."/>
            <person name="Friedman N."/>
            <person name="Dalgaard J.Z."/>
            <person name="Baumann P."/>
            <person name="Niki H."/>
            <person name="Regev A."/>
            <person name="Nusbaum C."/>
        </authorList>
    </citation>
    <scope>NUCLEOTIDE SEQUENCE [LARGE SCALE GENOMIC DNA]</scope>
    <source>
        <strain evidence="7">yFS286</strain>
    </source>
</reference>
<dbReference type="InterPro" id="IPR051661">
    <property type="entry name" value="Actin_filament_regulator"/>
</dbReference>
<dbReference type="PROSITE" id="PS51232">
    <property type="entry name" value="GBD_FH3"/>
    <property type="match status" value="1"/>
</dbReference>
<feature type="compositionally biased region" description="Low complexity" evidence="3">
    <location>
        <begin position="13"/>
        <end position="25"/>
    </location>
</feature>
<dbReference type="FunFam" id="1.20.58.2220:FF:000006">
    <property type="entry name" value="Cytokinesis protein sepA"/>
    <property type="match status" value="1"/>
</dbReference>
<dbReference type="SUPFAM" id="SSF48371">
    <property type="entry name" value="ARM repeat"/>
    <property type="match status" value="1"/>
</dbReference>
<feature type="compositionally biased region" description="Pro residues" evidence="3">
    <location>
        <begin position="983"/>
        <end position="998"/>
    </location>
</feature>
<feature type="compositionally biased region" description="Basic and acidic residues" evidence="3">
    <location>
        <begin position="920"/>
        <end position="938"/>
    </location>
</feature>
<feature type="compositionally biased region" description="Polar residues" evidence="3">
    <location>
        <begin position="1475"/>
        <end position="1488"/>
    </location>
</feature>
<feature type="domain" description="FH2" evidence="5">
    <location>
        <begin position="1021"/>
        <end position="1432"/>
    </location>
</feature>
<evidence type="ECO:0000313" key="6">
    <source>
        <dbReference type="EMBL" id="EPX72762.1"/>
    </source>
</evidence>
<dbReference type="eggNOG" id="KOG1922">
    <property type="taxonomic scope" value="Eukaryota"/>
</dbReference>
<feature type="compositionally biased region" description="Basic residues" evidence="3">
    <location>
        <begin position="1536"/>
        <end position="1547"/>
    </location>
</feature>
<dbReference type="InterPro" id="IPR015425">
    <property type="entry name" value="FH2_Formin"/>
</dbReference>
<dbReference type="PANTHER" id="PTHR47102:SF5">
    <property type="entry name" value="CELL DIVISION CONTROL PROTEIN 12"/>
    <property type="match status" value="1"/>
</dbReference>
<dbReference type="GO" id="GO:1904498">
    <property type="term" value="P:protein localization to mitotic actomyosin contractile ring"/>
    <property type="evidence" value="ECO:0007669"/>
    <property type="project" value="EnsemblFungi"/>
</dbReference>
<dbReference type="SMART" id="SM01140">
    <property type="entry name" value="Drf_GBD"/>
    <property type="match status" value="1"/>
</dbReference>
<proteinExistence type="predicted"/>
<dbReference type="InterPro" id="IPR042201">
    <property type="entry name" value="FH2_Formin_sf"/>
</dbReference>
<feature type="compositionally biased region" description="Polar residues" evidence="3">
    <location>
        <begin position="1677"/>
        <end position="1706"/>
    </location>
</feature>
<dbReference type="GO" id="GO:0043332">
    <property type="term" value="C:mating projection tip"/>
    <property type="evidence" value="ECO:0007669"/>
    <property type="project" value="TreeGrafter"/>
</dbReference>
<dbReference type="PROSITE" id="PS51444">
    <property type="entry name" value="FH2"/>
    <property type="match status" value="1"/>
</dbReference>
<dbReference type="SMART" id="SM01139">
    <property type="entry name" value="Drf_FH3"/>
    <property type="match status" value="1"/>
</dbReference>
<dbReference type="Gene3D" id="6.10.30.50">
    <property type="match status" value="1"/>
</dbReference>
<gene>
    <name evidence="6" type="ORF">SOCG_00524</name>
</gene>
<evidence type="ECO:0000256" key="1">
    <source>
        <dbReference type="ARBA" id="ARBA00023054"/>
    </source>
</evidence>
<feature type="coiled-coil region" evidence="2">
    <location>
        <begin position="1399"/>
        <end position="1426"/>
    </location>
</feature>
<feature type="region of interest" description="Disordered" evidence="3">
    <location>
        <begin position="1757"/>
        <end position="1798"/>
    </location>
</feature>
<feature type="compositionally biased region" description="Polar residues" evidence="3">
    <location>
        <begin position="156"/>
        <end position="168"/>
    </location>
</feature>
<feature type="compositionally biased region" description="Low complexity" evidence="3">
    <location>
        <begin position="54"/>
        <end position="68"/>
    </location>
</feature>
<dbReference type="Pfam" id="PF02181">
    <property type="entry name" value="FH2"/>
    <property type="match status" value="1"/>
</dbReference>
<evidence type="ECO:0000313" key="7">
    <source>
        <dbReference type="Proteomes" id="UP000016088"/>
    </source>
</evidence>
<evidence type="ECO:0000256" key="2">
    <source>
        <dbReference type="SAM" id="Coils"/>
    </source>
</evidence>
<feature type="compositionally biased region" description="Polar residues" evidence="3">
    <location>
        <begin position="1643"/>
        <end position="1654"/>
    </location>
</feature>
<dbReference type="Proteomes" id="UP000016088">
    <property type="component" value="Unassembled WGS sequence"/>
</dbReference>
<dbReference type="SMART" id="SM00498">
    <property type="entry name" value="FH2"/>
    <property type="match status" value="1"/>
</dbReference>
<dbReference type="Gene3D" id="1.20.58.2220">
    <property type="entry name" value="Formin, FH2 domain"/>
    <property type="match status" value="1"/>
</dbReference>
<dbReference type="InterPro" id="IPR011989">
    <property type="entry name" value="ARM-like"/>
</dbReference>
<dbReference type="PANTHER" id="PTHR47102">
    <property type="entry name" value="PROTEIN BNI1"/>
    <property type="match status" value="1"/>
</dbReference>
<feature type="region of interest" description="Disordered" evidence="3">
    <location>
        <begin position="881"/>
        <end position="1004"/>
    </location>
</feature>
<name>S9PXQ8_SCHOY</name>
<dbReference type="Pfam" id="PF06371">
    <property type="entry name" value="Drf_GBD"/>
    <property type="match status" value="1"/>
</dbReference>
<dbReference type="HOGENOM" id="CLU_002224_0_0_1"/>
<dbReference type="GO" id="GO:1990808">
    <property type="term" value="F:F-bar domain binding"/>
    <property type="evidence" value="ECO:0007669"/>
    <property type="project" value="EnsemblFungi"/>
</dbReference>
<dbReference type="GO" id="GO:0030041">
    <property type="term" value="P:actin filament polymerization"/>
    <property type="evidence" value="ECO:0007669"/>
    <property type="project" value="EnsemblFungi"/>
</dbReference>
<sequence>MSNSSKGYPPHMSLPSLPSTPTPSSRRTIGPRAPTSTPIPPAHNLPSPSVSTPRLLNSASRPNSSASSHELPIKEEGNLPNLNHLPHLHSPFSILQDESLISSSTSDKQVNKLDEKPVFSDLPDVQTSPLLFKTPVDSARLPSIPDRKAPLPVDASSPSLNIPVSTKSLRGPRQPINSKDLPTPQQLPPIQHSYESLPTPPTHVDSAKPKRRKNYSLPPVVEVPEITNELSPKYSNDTSGQVYRLRSARSGSPNSTTSIQFEIPSTRPPSLEQLLHLFNDFLRHPMFDFDDHAITLLQTCTPDEKWNFIRASFSGFDDPAFQIPELAAVHRPVSWFVLQLWNKTISNLQLITLSSLLITQSNRWVSSFLELQGLRAIHNLLTYFNSSTVVQSQQSELLRCVFQLMKKRATLATSDSYIFSSVTQALGSTNLLPRKVTADILSWACDLKETSVITTIENALKSLNPPGLGSPPLCYGFITTFKNTIIEKEISRTPPSSPSKLATLSSPSNIAFLEYCTSTMDFINHYVSVYEDLSSDFNVLECLQDSGIHEVIQHLRNFPDKQLERQLNIYETEEERRTELLTPLEDGDSFISHESSILSNLNEVASNELGTLLESTIQSVLLTKANEKEKLKLVKVFNSLLQKFLLNSKISENTFEESLQVAISSLTNRLYSDETARNALQEAKASRSMAEKMVIERDAMAAQVNLGAEDLIEKLKSELNDQNDVILSQKRTNETLRKEVEDMQKSHLAQIQRSELELRELYLLINHESNNIRSGLGRNKIVEYLDDKLELRKKEITAESVFWSSDGISEKLKNLREKMNNLSAENQSTGSSILQIPDKDFVRPFPRAKVPRIKSMTNRRSASESFSRFLVHENNENIQTEESKIPLLDAVETKHENSKELSTTKPETSLDSDSTLLDSYNEHAEAKKQKEFTEEIRSPKSPKRKPVLPAPPPPPPLPVKTSTDTFLSPLPLSTAETNQKTVPPAPGLPPPPPPPPPMLSCSGAKFFNTQEHNEVSGFNEPNNMERPKRRLKQMHWERLDSGLEYTFWSVTSQQSSSLFEKLKDSGTFEQIEENFAMKEAKPLQKKGAQRTEYMSSDLQKLFGIHFHKLAHKNPDEIIRMVLHCDESISEATEFLGSEKILNQVKLKADLEPYRIDWTNGGESVNAEKDPSELSRWDYLYLRLIVDLQNYWGRRINALKIKYTIDTNYETLVRQAKLIGRAALVLRDNETFKDLMHLILCLGNFMNDYIRQARGFSLNSLQRLPLIKNSSNTQSLLHVLEMIVRKNFPSTEAFLTQLSVVIEASKLNIETIEQECTELIRGCQNVRLDCDSGVLSDPTSFHPDDKILTVIIPWLNEGVKKMDFLKEHLRTMNTTLNNAMRYFGEQPSDPNARNVFFKKISSFISEYKRAKAENLKTEEEISQKEKVYVKKGKSKVLELAISEKDTSENREMDNFLNKLRDIKLDGHNRLRRRLPTNDNTENVESSNMKNAVKDQLSVPKRGLQKVESNSASPRLPKTWGKTMQKDRRIKSQGQNKQSKHHYKKKSSRRIVSDTTAIGEQHSNKENLIQAQTRKGTTSKKSMPATRTDKNNANRRRKSSKKFVDVNKDNDVHTKSSNPLMENKWTKEDSIEKQKTANENKRSVKNSLENMKNIGQSRFIRKLSESSDNSETAPVIPKRQNSFTEYGTTSFNTPEKSRSGTPDINTMLRQGSSRGSARRRVLDQLNTPLAHKSSNQTYISELELEAPSKSSYAKRIEAIKSEPAQNPKRFQDTESPRPELSSISPLSSVPVTPRPNRSKRAQEMLAGLLSGRLASKENLDVVK</sequence>
<feature type="compositionally biased region" description="Pro residues" evidence="3">
    <location>
        <begin position="948"/>
        <end position="958"/>
    </location>
</feature>
<dbReference type="OMA" id="NHYWKAR"/>
<feature type="region of interest" description="Disordered" evidence="3">
    <location>
        <begin position="1"/>
        <end position="84"/>
    </location>
</feature>